<dbReference type="GO" id="GO:0016020">
    <property type="term" value="C:membrane"/>
    <property type="evidence" value="ECO:0007669"/>
    <property type="project" value="GOC"/>
</dbReference>
<dbReference type="InterPro" id="IPR007577">
    <property type="entry name" value="GlycoTrfase_DXD_sugar-bd_CS"/>
</dbReference>
<proteinExistence type="predicted"/>
<evidence type="ECO:0000313" key="3">
    <source>
        <dbReference type="Proteomes" id="UP000294321"/>
    </source>
</evidence>
<dbReference type="Proteomes" id="UP000294321">
    <property type="component" value="Chromosome"/>
</dbReference>
<reference evidence="3" key="1">
    <citation type="submission" date="2018-12" db="EMBL/GenBank/DDBJ databases">
        <title>A new species of lactobacillus.</title>
        <authorList>
            <person name="Jian Y."/>
            <person name="Xin L."/>
            <person name="Hong Z.J."/>
            <person name="Ming L.Z."/>
            <person name="Hong X.Z."/>
        </authorList>
    </citation>
    <scope>NUCLEOTIDE SEQUENCE [LARGE SCALE GENOMIC DNA]</scope>
    <source>
        <strain evidence="3">HSLZ-75</strain>
    </source>
</reference>
<dbReference type="PANTHER" id="PTHR32385">
    <property type="entry name" value="MANNOSYL PHOSPHORYLINOSITOL CERAMIDE SYNTHASE"/>
    <property type="match status" value="1"/>
</dbReference>
<accession>A0A4P6ZL04</accession>
<keyword evidence="3" id="KW-1185">Reference proteome</keyword>
<evidence type="ECO:0000313" key="2">
    <source>
        <dbReference type="EMBL" id="QBP18328.1"/>
    </source>
</evidence>
<name>A0A4P6ZL04_9LACO</name>
<gene>
    <name evidence="2" type="ORF">ELX58_04070</name>
</gene>
<dbReference type="KEGG" id="lji:ELX58_04070"/>
<dbReference type="Gene3D" id="3.90.550.20">
    <property type="match status" value="1"/>
</dbReference>
<organism evidence="2 3">
    <name type="scientific">Acetilactobacillus jinshanensis</name>
    <dbReference type="NCBI Taxonomy" id="1720083"/>
    <lineage>
        <taxon>Bacteria</taxon>
        <taxon>Bacillati</taxon>
        <taxon>Bacillota</taxon>
        <taxon>Bacilli</taxon>
        <taxon>Lactobacillales</taxon>
        <taxon>Lactobacillaceae</taxon>
        <taxon>Acetilactobacillus</taxon>
    </lineage>
</organism>
<dbReference type="InterPro" id="IPR029044">
    <property type="entry name" value="Nucleotide-diphossugar_trans"/>
</dbReference>
<dbReference type="RefSeq" id="WP_133441887.1">
    <property type="nucleotide sequence ID" value="NZ_CP034726.1"/>
</dbReference>
<sequence>MNEIPNVIHYSWFEKGAMPQDVKDNIQSWKRCCPKYKLICWTPKNFNVNKKLFTRRAAKQQNWSAISDYVRLMALRQMGGVYLNVHTRMFKSLDPLMHRQSFIGLSRPGAISANPIWAAKPMDKNVTETLDFVNRIAKRNDLESRLNDQPYITSAHFLKYALAPQDDKQLINHCSVFPTSYFHAQTDDNGQPLDSTAYTSYTPQHQMAIGHEFKARVHYYLKHMI</sequence>
<dbReference type="InterPro" id="IPR051706">
    <property type="entry name" value="Glycosyltransferase_domain"/>
</dbReference>
<keyword evidence="1" id="KW-0808">Transferase</keyword>
<protein>
    <submittedName>
        <fullName evidence="2">Uncharacterized protein</fullName>
    </submittedName>
</protein>
<evidence type="ECO:0000256" key="1">
    <source>
        <dbReference type="ARBA" id="ARBA00022679"/>
    </source>
</evidence>
<dbReference type="GO" id="GO:0000030">
    <property type="term" value="F:mannosyltransferase activity"/>
    <property type="evidence" value="ECO:0007669"/>
    <property type="project" value="TreeGrafter"/>
</dbReference>
<dbReference type="PANTHER" id="PTHR32385:SF15">
    <property type="entry name" value="INOSITOL PHOSPHOCERAMIDE MANNOSYLTRANSFERASE 1"/>
    <property type="match status" value="1"/>
</dbReference>
<dbReference type="SUPFAM" id="SSF53448">
    <property type="entry name" value="Nucleotide-diphospho-sugar transferases"/>
    <property type="match status" value="1"/>
</dbReference>
<dbReference type="OrthoDB" id="9802987at2"/>
<dbReference type="AlphaFoldDB" id="A0A4P6ZL04"/>
<dbReference type="Pfam" id="PF04488">
    <property type="entry name" value="Gly_transf_sug"/>
    <property type="match status" value="1"/>
</dbReference>
<dbReference type="GO" id="GO:0051999">
    <property type="term" value="P:mannosyl-inositol phosphorylceramide biosynthetic process"/>
    <property type="evidence" value="ECO:0007669"/>
    <property type="project" value="TreeGrafter"/>
</dbReference>
<dbReference type="EMBL" id="CP034726">
    <property type="protein sequence ID" value="QBP18328.1"/>
    <property type="molecule type" value="Genomic_DNA"/>
</dbReference>